<dbReference type="InterPro" id="IPR012340">
    <property type="entry name" value="NA-bd_OB-fold"/>
</dbReference>
<dbReference type="FunFam" id="2.170.220.10:FF:000002">
    <property type="entry name" value="Methionine--tRNA ligase"/>
    <property type="match status" value="1"/>
</dbReference>
<dbReference type="NCBIfam" id="TIGR00398">
    <property type="entry name" value="metG"/>
    <property type="match status" value="1"/>
</dbReference>
<proteinExistence type="inferred from homology"/>
<keyword evidence="7 12" id="KW-0694">RNA-binding</keyword>
<evidence type="ECO:0000256" key="4">
    <source>
        <dbReference type="ARBA" id="ARBA00022598"/>
    </source>
</evidence>
<dbReference type="InterPro" id="IPR009080">
    <property type="entry name" value="tRNAsynth_Ia_anticodon-bd"/>
</dbReference>
<dbReference type="SUPFAM" id="SSF47323">
    <property type="entry name" value="Anticodon-binding domain of a subclass of class I aminoacyl-tRNA synthetases"/>
    <property type="match status" value="1"/>
</dbReference>
<dbReference type="InterPro" id="IPR002547">
    <property type="entry name" value="tRNA-bd_dom"/>
</dbReference>
<keyword evidence="9 13" id="KW-0030">Aminoacyl-tRNA synthetase</keyword>
<dbReference type="CDD" id="cd07957">
    <property type="entry name" value="Anticodon_Ia_Met"/>
    <property type="match status" value="1"/>
</dbReference>
<dbReference type="PANTHER" id="PTHR43326:SF2">
    <property type="entry name" value="METHIONINE--TRNA LIGASE"/>
    <property type="match status" value="1"/>
</dbReference>
<dbReference type="Pfam" id="PF09334">
    <property type="entry name" value="tRNA-synt_1g"/>
    <property type="match status" value="2"/>
</dbReference>
<dbReference type="PRINTS" id="PR01041">
    <property type="entry name" value="TRNASYNTHMET"/>
</dbReference>
<dbReference type="GO" id="GO:0004825">
    <property type="term" value="F:methionine-tRNA ligase activity"/>
    <property type="evidence" value="ECO:0007669"/>
    <property type="project" value="UniProtKB-EC"/>
</dbReference>
<evidence type="ECO:0000313" key="15">
    <source>
        <dbReference type="EMBL" id="CAD8793765.1"/>
    </source>
</evidence>
<evidence type="ECO:0000256" key="2">
    <source>
        <dbReference type="ARBA" id="ARBA00022490"/>
    </source>
</evidence>
<dbReference type="SUPFAM" id="SSF50249">
    <property type="entry name" value="Nucleic acid-binding proteins"/>
    <property type="match status" value="1"/>
</dbReference>
<accession>A0A7S0VMT7</accession>
<organism evidence="15">
    <name type="scientific">Hemiselmis tepida</name>
    <dbReference type="NCBI Taxonomy" id="464990"/>
    <lineage>
        <taxon>Eukaryota</taxon>
        <taxon>Cryptophyceae</taxon>
        <taxon>Cryptomonadales</taxon>
        <taxon>Hemiselmidaceae</taxon>
        <taxon>Hemiselmis</taxon>
    </lineage>
</organism>
<dbReference type="SUPFAM" id="SSF52374">
    <property type="entry name" value="Nucleotidylyl transferase"/>
    <property type="match status" value="1"/>
</dbReference>
<dbReference type="NCBIfam" id="NF008900">
    <property type="entry name" value="PRK12267.1"/>
    <property type="match status" value="1"/>
</dbReference>
<evidence type="ECO:0000256" key="8">
    <source>
        <dbReference type="ARBA" id="ARBA00022917"/>
    </source>
</evidence>
<dbReference type="InterPro" id="IPR014729">
    <property type="entry name" value="Rossmann-like_a/b/a_fold"/>
</dbReference>
<reference evidence="15" key="1">
    <citation type="submission" date="2021-01" db="EMBL/GenBank/DDBJ databases">
        <authorList>
            <person name="Corre E."/>
            <person name="Pelletier E."/>
            <person name="Niang G."/>
            <person name="Scheremetjew M."/>
            <person name="Finn R."/>
            <person name="Kale V."/>
            <person name="Holt S."/>
            <person name="Cochrane G."/>
            <person name="Meng A."/>
            <person name="Brown T."/>
            <person name="Cohen L."/>
        </authorList>
    </citation>
    <scope>NUCLEOTIDE SEQUENCE</scope>
    <source>
        <strain evidence="15">CCMP443</strain>
    </source>
</reference>
<comment type="similarity">
    <text evidence="13">Belongs to the class-I aminoacyl-tRNA synthetase family.</text>
</comment>
<protein>
    <recommendedName>
        <fullName evidence="1">methionine--tRNA ligase</fullName>
        <ecNumber evidence="1">6.1.1.10</ecNumber>
    </recommendedName>
    <alternativeName>
        <fullName evidence="10">Methionyl-tRNA synthetase</fullName>
    </alternativeName>
</protein>
<evidence type="ECO:0000256" key="9">
    <source>
        <dbReference type="ARBA" id="ARBA00023146"/>
    </source>
</evidence>
<name>A0A7S0VMT7_9CRYP</name>
<dbReference type="EC" id="6.1.1.10" evidence="1"/>
<evidence type="ECO:0000256" key="6">
    <source>
        <dbReference type="ARBA" id="ARBA00022840"/>
    </source>
</evidence>
<dbReference type="GO" id="GO:0005524">
    <property type="term" value="F:ATP binding"/>
    <property type="evidence" value="ECO:0007669"/>
    <property type="project" value="UniProtKB-KW"/>
</dbReference>
<dbReference type="Gene3D" id="2.170.220.10">
    <property type="match status" value="1"/>
</dbReference>
<keyword evidence="5 13" id="KW-0547">Nucleotide-binding</keyword>
<dbReference type="InterPro" id="IPR015413">
    <property type="entry name" value="Methionyl/Leucyl_tRNA_Synth"/>
</dbReference>
<feature type="domain" description="TRNA-binding" evidence="14">
    <location>
        <begin position="642"/>
        <end position="747"/>
    </location>
</feature>
<dbReference type="EMBL" id="HBFN01013278">
    <property type="protein sequence ID" value="CAD8793765.1"/>
    <property type="molecule type" value="Transcribed_RNA"/>
</dbReference>
<evidence type="ECO:0000259" key="14">
    <source>
        <dbReference type="PROSITE" id="PS50886"/>
    </source>
</evidence>
<keyword evidence="4 13" id="KW-0436">Ligase</keyword>
<dbReference type="InterPro" id="IPR023457">
    <property type="entry name" value="Met-tRNA_synth_2"/>
</dbReference>
<dbReference type="Gene3D" id="2.40.50.140">
    <property type="entry name" value="Nucleic acid-binding proteins"/>
    <property type="match status" value="1"/>
</dbReference>
<dbReference type="GO" id="GO:0006431">
    <property type="term" value="P:methionyl-tRNA aminoacylation"/>
    <property type="evidence" value="ECO:0007669"/>
    <property type="project" value="InterPro"/>
</dbReference>
<dbReference type="Pfam" id="PF19303">
    <property type="entry name" value="Anticodon_3"/>
    <property type="match status" value="1"/>
</dbReference>
<evidence type="ECO:0000256" key="3">
    <source>
        <dbReference type="ARBA" id="ARBA00022555"/>
    </source>
</evidence>
<comment type="catalytic activity">
    <reaction evidence="11">
        <text>tRNA(Met) + L-methionine + ATP = L-methionyl-tRNA(Met) + AMP + diphosphate</text>
        <dbReference type="Rhea" id="RHEA:13481"/>
        <dbReference type="Rhea" id="RHEA-COMP:9667"/>
        <dbReference type="Rhea" id="RHEA-COMP:9698"/>
        <dbReference type="ChEBI" id="CHEBI:30616"/>
        <dbReference type="ChEBI" id="CHEBI:33019"/>
        <dbReference type="ChEBI" id="CHEBI:57844"/>
        <dbReference type="ChEBI" id="CHEBI:78442"/>
        <dbReference type="ChEBI" id="CHEBI:78530"/>
        <dbReference type="ChEBI" id="CHEBI:456215"/>
        <dbReference type="EC" id="6.1.1.10"/>
    </reaction>
</comment>
<dbReference type="PANTHER" id="PTHR43326">
    <property type="entry name" value="METHIONYL-TRNA SYNTHETASE"/>
    <property type="match status" value="1"/>
</dbReference>
<evidence type="ECO:0000256" key="7">
    <source>
        <dbReference type="ARBA" id="ARBA00022884"/>
    </source>
</evidence>
<evidence type="ECO:0000256" key="11">
    <source>
        <dbReference type="ARBA" id="ARBA00047364"/>
    </source>
</evidence>
<keyword evidence="3 12" id="KW-0820">tRNA-binding</keyword>
<evidence type="ECO:0000256" key="13">
    <source>
        <dbReference type="RuleBase" id="RU363039"/>
    </source>
</evidence>
<dbReference type="CDD" id="cd00814">
    <property type="entry name" value="MetRS_core"/>
    <property type="match status" value="1"/>
</dbReference>
<dbReference type="GO" id="GO:0000049">
    <property type="term" value="F:tRNA binding"/>
    <property type="evidence" value="ECO:0007669"/>
    <property type="project" value="UniProtKB-UniRule"/>
</dbReference>
<dbReference type="AlphaFoldDB" id="A0A7S0VMT7"/>
<evidence type="ECO:0000256" key="5">
    <source>
        <dbReference type="ARBA" id="ARBA00022741"/>
    </source>
</evidence>
<dbReference type="InterPro" id="IPR033911">
    <property type="entry name" value="MetRS_core"/>
</dbReference>
<dbReference type="InterPro" id="IPR014758">
    <property type="entry name" value="Met-tRNA_synth"/>
</dbReference>
<dbReference type="CDD" id="cd02153">
    <property type="entry name" value="tRNA_bindingDomain"/>
    <property type="match status" value="1"/>
</dbReference>
<dbReference type="InterPro" id="IPR041872">
    <property type="entry name" value="Anticodon_Met"/>
</dbReference>
<dbReference type="Gene3D" id="1.10.730.10">
    <property type="entry name" value="Isoleucyl-tRNA Synthetase, Domain 1"/>
    <property type="match status" value="1"/>
</dbReference>
<keyword evidence="8 13" id="KW-0648">Protein biosynthesis</keyword>
<evidence type="ECO:0000256" key="12">
    <source>
        <dbReference type="PROSITE-ProRule" id="PRU00209"/>
    </source>
</evidence>
<sequence>MVLDGPGNRYLAALAAGGGAADADRAAFEGFIGKLEAACKARHEGQRTLGASVGLSDLTVWAGLYAAWGSRGVVPAEEQDRYPGVSDWFAGVSDLKCCRDAVRKIKLRTPSGLLPPLPPKDASGEKFYITTAINYTNGNPHMGHAYEAVTSDIIARWHRAYGRDVFFCTGTDEHGQKIAQTAEAMGLKPIDICDKYAEAFQVLNRRMDISNDFYIRTTMDKHKKAAQELFRRAADAGDIYLDTYEGWYNVREETFVTENDAQQSDYKDPTSGVPLQKMTEESYFFRMSKYQERLVRHIEDNEDFIQPDYRRNEMLSRLKEPLRDLSVSRTTFDWGVPVPEHPALKSDKKHVMYVWFDALTNYLSAADYPDGPNMRYWPCDMHLIGKDIIWFHTVIWPTMHMSAGVPLPKCVYAHGFINDREGKKMSKSLGNVIDPHEQLDRYSCDTFRCYLAYASPFGADVPFSEEAMVTMHNAELADALGNLVHRATNLAQKYCGGAVPDVAPEQAFDLVRLTHDVSGAMEGFCIQDALQLSLGAVKATNKYLSDCAPWHIKASEGFPEDQAALKRSVVVRTALESLYILAHFLCPFIHNGCAKIFEKLGTQPRPIPRLSPAFTNLAAGSPVHVGEVLYAKLEKKAEAVEEIFPCDMRVGTIKEVKEHPEQDTLFVCQVSLGGQGLRQVCAGLRGKYEAPELVGRSVVLLLNLKPAEFKGVKSEGMLLVGDQQKPQKVQGLLKAGDGSVADGTAVECEGAKTLVTDNMDLKIFQKLELKVLGDGLSVTYKKTMALKAGGQEVRAERVKPGSNVR</sequence>
<dbReference type="Gene3D" id="3.40.50.620">
    <property type="entry name" value="HUPs"/>
    <property type="match status" value="1"/>
</dbReference>
<gene>
    <name evidence="15" type="ORF">HTEP1355_LOCUS7644</name>
</gene>
<keyword evidence="6 13" id="KW-0067">ATP-binding</keyword>
<evidence type="ECO:0000256" key="10">
    <source>
        <dbReference type="ARBA" id="ARBA00030904"/>
    </source>
</evidence>
<dbReference type="Pfam" id="PF01588">
    <property type="entry name" value="tRNA_bind"/>
    <property type="match status" value="1"/>
</dbReference>
<keyword evidence="2" id="KW-0963">Cytoplasm</keyword>
<evidence type="ECO:0000256" key="1">
    <source>
        <dbReference type="ARBA" id="ARBA00012838"/>
    </source>
</evidence>
<dbReference type="PROSITE" id="PS50886">
    <property type="entry name" value="TRBD"/>
    <property type="match status" value="1"/>
</dbReference>